<proteinExistence type="predicted"/>
<dbReference type="EMBL" id="CBSW010000132">
    <property type="protein sequence ID" value="CDG96576.1"/>
    <property type="molecule type" value="Genomic_DNA"/>
</dbReference>
<evidence type="ECO:0000313" key="2">
    <source>
        <dbReference type="Proteomes" id="UP000028511"/>
    </source>
</evidence>
<comment type="caution">
    <text evidence="1">The sequence shown here is derived from an EMBL/GenBank/DDBJ whole genome shotgun (WGS) entry which is preliminary data.</text>
</comment>
<accession>A0A077N320</accession>
<name>A0A077N320_XENBV</name>
<dbReference type="HOGENOM" id="CLU_3436786_0_0_6"/>
<sequence>MDGAADNATIHS</sequence>
<reference evidence="1" key="1">
    <citation type="submission" date="2013-07" db="EMBL/GenBank/DDBJ databases">
        <title>Sub-species coevolution in mutualistic symbiosis.</title>
        <authorList>
            <person name="Murfin K."/>
            <person name="Klassen J."/>
            <person name="Lee M."/>
            <person name="Forst S."/>
            <person name="Stock P."/>
            <person name="Goodrich-Blair H."/>
        </authorList>
    </citation>
    <scope>NUCLEOTIDE SEQUENCE [LARGE SCALE GENOMIC DNA]</scope>
    <source>
        <strain evidence="1">Puntauvense</strain>
    </source>
</reference>
<protein>
    <submittedName>
        <fullName evidence="1">Uncharacterized protein</fullName>
    </submittedName>
</protein>
<gene>
    <name evidence="1" type="ORF">XBP1_2170041</name>
</gene>
<evidence type="ECO:0000313" key="1">
    <source>
        <dbReference type="EMBL" id="CDG96576.1"/>
    </source>
</evidence>
<dbReference type="Proteomes" id="UP000028511">
    <property type="component" value="Unassembled WGS sequence"/>
</dbReference>
<organism evidence="1 2">
    <name type="scientific">Xenorhabdus bovienii str. puntauvense</name>
    <dbReference type="NCBI Taxonomy" id="1398201"/>
    <lineage>
        <taxon>Bacteria</taxon>
        <taxon>Pseudomonadati</taxon>
        <taxon>Pseudomonadota</taxon>
        <taxon>Gammaproteobacteria</taxon>
        <taxon>Enterobacterales</taxon>
        <taxon>Morganellaceae</taxon>
        <taxon>Xenorhabdus</taxon>
    </lineage>
</organism>